<gene>
    <name evidence="2" type="ordered locus">CAP2UW1_1433</name>
</gene>
<keyword evidence="2" id="KW-0808">Transferase</keyword>
<dbReference type="Gene3D" id="3.40.50.2000">
    <property type="entry name" value="Glycogen Phosphorylase B"/>
    <property type="match status" value="2"/>
</dbReference>
<sequence length="377" mass="40745">MSTLVDAARPILADADLWPAVCVVGPLPPPSGGMANQCEQLVRLLRDEGVEAELVCTNASYRPAWAGRLPFLRAGFRLLPYLLRLWQAAGRAQVMHVLANSGWSWHLCAAPALLIARLRGTPVIINYRGGNADAFFASAPRHVLRMLAGASLRVTPSKFLFRVFSRYGLSAEVVPNIIDLSRFVPGRARMFGDAPHLVVTRNLEPIYDIPTAIRAFARIRDGFRCARLTIAGTGPELSRLEALVADLGLQTAVSFTGRIANADIPALYASADCLLNPSTVDNMPVSILEAFASGVPVVSTCAGGIPDLVEQGVSGLLVPVGDHATMATEALRVLRDAGLAAALRQAGLEQAHTYAWPRVRRQWLDAYRRVAAERRES</sequence>
<dbReference type="InterPro" id="IPR050194">
    <property type="entry name" value="Glycosyltransferase_grp1"/>
</dbReference>
<evidence type="ECO:0000313" key="2">
    <source>
        <dbReference type="EMBL" id="ACV34756.1"/>
    </source>
</evidence>
<protein>
    <submittedName>
        <fullName evidence="2">Glycosyl transferase group 1</fullName>
    </submittedName>
</protein>
<evidence type="ECO:0000259" key="1">
    <source>
        <dbReference type="Pfam" id="PF13439"/>
    </source>
</evidence>
<dbReference type="InterPro" id="IPR028098">
    <property type="entry name" value="Glyco_trans_4-like_N"/>
</dbReference>
<dbReference type="CAZy" id="GT4">
    <property type="family name" value="Glycosyltransferase Family 4"/>
</dbReference>
<dbReference type="STRING" id="522306.CAP2UW1_1433"/>
<dbReference type="HOGENOM" id="CLU_009583_2_5_4"/>
<dbReference type="eggNOG" id="COG0438">
    <property type="taxonomic scope" value="Bacteria"/>
</dbReference>
<dbReference type="SUPFAM" id="SSF53756">
    <property type="entry name" value="UDP-Glycosyltransferase/glycogen phosphorylase"/>
    <property type="match status" value="1"/>
</dbReference>
<dbReference type="KEGG" id="app:CAP2UW1_1433"/>
<dbReference type="OrthoDB" id="267270at2"/>
<dbReference type="PANTHER" id="PTHR45947">
    <property type="entry name" value="SULFOQUINOVOSYL TRANSFERASE SQD2"/>
    <property type="match status" value="1"/>
</dbReference>
<reference evidence="2" key="2">
    <citation type="submission" date="2009-09" db="EMBL/GenBank/DDBJ databases">
        <title>Complete sequence of chromosome of Candidatus Accumulibacter phosphatis clade IIA str. UW-1.</title>
        <authorList>
            <consortium name="US DOE Joint Genome Institute"/>
            <person name="Martin H.G."/>
            <person name="Ivanova N."/>
            <person name="Kunin V."/>
            <person name="Warnecke F."/>
            <person name="Barry K."/>
            <person name="He S."/>
            <person name="Salamov A."/>
            <person name="Szeto E."/>
            <person name="Dalin E."/>
            <person name="Pangilinan J.L."/>
            <person name="Lapidus A."/>
            <person name="Lowry S."/>
            <person name="Kyrpides N.C."/>
            <person name="McMahon K.D."/>
            <person name="Hugenholtz P."/>
        </authorList>
    </citation>
    <scope>NUCLEOTIDE SEQUENCE [LARGE SCALE GENOMIC DNA]</scope>
    <source>
        <strain evidence="2">UW-1</strain>
    </source>
</reference>
<proteinExistence type="predicted"/>
<dbReference type="Pfam" id="PF13692">
    <property type="entry name" value="Glyco_trans_1_4"/>
    <property type="match status" value="1"/>
</dbReference>
<dbReference type="GO" id="GO:0016757">
    <property type="term" value="F:glycosyltransferase activity"/>
    <property type="evidence" value="ECO:0007669"/>
    <property type="project" value="TreeGrafter"/>
</dbReference>
<reference evidence="2" key="1">
    <citation type="submission" date="2009-08" db="EMBL/GenBank/DDBJ databases">
        <authorList>
            <consortium name="US DOE Joint Genome Institute"/>
            <person name="Lucas S."/>
            <person name="Copeland A."/>
            <person name="Lapidus A."/>
            <person name="Glavina del Rio T."/>
            <person name="Dalin E."/>
            <person name="Tice H."/>
            <person name="Bruce D."/>
            <person name="Barry K."/>
            <person name="Pitluck S."/>
            <person name="Lowry S."/>
            <person name="Larimer F."/>
            <person name="Land M."/>
            <person name="Hauser L."/>
            <person name="Kyrpides N."/>
            <person name="Ivanova N."/>
            <person name="McMahon K.D."/>
            <person name="Hugenholtz P."/>
        </authorList>
    </citation>
    <scope>NUCLEOTIDE SEQUENCE</scope>
    <source>
        <strain evidence="2">UW-1</strain>
    </source>
</reference>
<dbReference type="AlphaFoldDB" id="C7RT13"/>
<organism evidence="2">
    <name type="scientific">Accumulibacter regalis</name>
    <dbReference type="NCBI Taxonomy" id="522306"/>
    <lineage>
        <taxon>Bacteria</taxon>
        <taxon>Pseudomonadati</taxon>
        <taxon>Pseudomonadota</taxon>
        <taxon>Betaproteobacteria</taxon>
        <taxon>Candidatus Accumulibacter</taxon>
    </lineage>
</organism>
<dbReference type="CDD" id="cd03801">
    <property type="entry name" value="GT4_PimA-like"/>
    <property type="match status" value="1"/>
</dbReference>
<dbReference type="EMBL" id="CP001715">
    <property type="protein sequence ID" value="ACV34756.1"/>
    <property type="molecule type" value="Genomic_DNA"/>
</dbReference>
<feature type="domain" description="Glycosyltransferase subfamily 4-like N-terminal" evidence="1">
    <location>
        <begin position="32"/>
        <end position="182"/>
    </location>
</feature>
<dbReference type="PANTHER" id="PTHR45947:SF3">
    <property type="entry name" value="SULFOQUINOVOSYL TRANSFERASE SQD2"/>
    <property type="match status" value="1"/>
</dbReference>
<name>C7RT13_ACCRE</name>
<dbReference type="Pfam" id="PF13439">
    <property type="entry name" value="Glyco_transf_4"/>
    <property type="match status" value="1"/>
</dbReference>
<accession>C7RT13</accession>